<organism evidence="1">
    <name type="scientific">viral metagenome</name>
    <dbReference type="NCBI Taxonomy" id="1070528"/>
    <lineage>
        <taxon>unclassified sequences</taxon>
        <taxon>metagenomes</taxon>
        <taxon>organismal metagenomes</taxon>
    </lineage>
</organism>
<dbReference type="AlphaFoldDB" id="A0A2V0RHX2"/>
<accession>A0A2V0RHX2</accession>
<name>A0A2V0RHX2_9ZZZZ</name>
<protein>
    <submittedName>
        <fullName evidence="1">Uncharacterized protein</fullName>
    </submittedName>
</protein>
<proteinExistence type="predicted"/>
<comment type="caution">
    <text evidence="1">The sequence shown here is derived from an EMBL/GenBank/DDBJ whole genome shotgun (WGS) entry which is preliminary data.</text>
</comment>
<dbReference type="EMBL" id="BDQA01000710">
    <property type="protein sequence ID" value="GBH22158.1"/>
    <property type="molecule type" value="Genomic_RNA"/>
</dbReference>
<evidence type="ECO:0000313" key="1">
    <source>
        <dbReference type="EMBL" id="GBH22158.1"/>
    </source>
</evidence>
<reference evidence="1" key="1">
    <citation type="submission" date="2017-04" db="EMBL/GenBank/DDBJ databases">
        <title>Unveiling RNA virosphere associated with marine microorganisms.</title>
        <authorList>
            <person name="Urayama S."/>
            <person name="Takaki Y."/>
            <person name="Nishi S."/>
            <person name="Yoshida Y."/>
            <person name="Deguchi S."/>
            <person name="Takai K."/>
            <person name="Nunoura T."/>
        </authorList>
    </citation>
    <scope>NUCLEOTIDE SEQUENCE</scope>
</reference>
<sequence length="139" mass="16065">MKENPKPRSLLETALATMLHIVIKCHENVSYAPRVAALRTCEVTQDVKHVAAALVADVMRDDQPERWKISFAILPYPDGYDDSRMRLECMIWRDGDMGAFDPFAFIYSDDDSVNAKDEFMDLCLMRWCEYVDGVRFSDF</sequence>